<name>A0A2H3BP83_9AGAR</name>
<dbReference type="STRING" id="1076256.A0A2H3BP83"/>
<dbReference type="AlphaFoldDB" id="A0A2H3BP83"/>
<keyword evidence="2" id="KW-1185">Reference proteome</keyword>
<proteinExistence type="predicted"/>
<evidence type="ECO:0000313" key="1">
    <source>
        <dbReference type="EMBL" id="PBK65673.1"/>
    </source>
</evidence>
<protein>
    <submittedName>
        <fullName evidence="1">Uncharacterized protein</fullName>
    </submittedName>
</protein>
<gene>
    <name evidence="1" type="ORF">ARMSODRAFT_432141</name>
</gene>
<dbReference type="EMBL" id="KZ293444">
    <property type="protein sequence ID" value="PBK65673.1"/>
    <property type="molecule type" value="Genomic_DNA"/>
</dbReference>
<organism evidence="1 2">
    <name type="scientific">Armillaria solidipes</name>
    <dbReference type="NCBI Taxonomy" id="1076256"/>
    <lineage>
        <taxon>Eukaryota</taxon>
        <taxon>Fungi</taxon>
        <taxon>Dikarya</taxon>
        <taxon>Basidiomycota</taxon>
        <taxon>Agaricomycotina</taxon>
        <taxon>Agaricomycetes</taxon>
        <taxon>Agaricomycetidae</taxon>
        <taxon>Agaricales</taxon>
        <taxon>Marasmiineae</taxon>
        <taxon>Physalacriaceae</taxon>
        <taxon>Armillaria</taxon>
    </lineage>
</organism>
<accession>A0A2H3BP83</accession>
<evidence type="ECO:0000313" key="2">
    <source>
        <dbReference type="Proteomes" id="UP000218334"/>
    </source>
</evidence>
<dbReference type="Proteomes" id="UP000218334">
    <property type="component" value="Unassembled WGS sequence"/>
</dbReference>
<sequence length="412" mass="46978">MRRHAKTTHSTVRCSFHPRYNRTATMHVDSDTIPLCNQCAASFVSPPHPILSPLHNALRTGQELDPESTASLCKVIPSLYSKLSDYNAEITRLEGILGRLRRGRDELSLCLDAWESRSAPVRRLPVELLTNIFKDACRAMPISSYFPAHNAVRVLTITPLRLASVCSFWRSIALSTPEMWTCVYGQANQDRSCTRPLSIFISASFSNQSTRQAVERLRQGYRVFDKLFAGGLDLTRCRRLVFDIDPFKVLRSHLNLSDEHSLVWPSLECLELSQRDAWAEHSYPYILFEKAPKLRELHLRGGNVSIAGVPNLRRLSIIEMKGLKSFFTLDQHLVDYLSKPEILPGLEGIDLVWSKDNVDLDEGAIMRMLEHRVDKTILKSAVIGPRDGGELRNDTLIRMQPMREREIEVMLW</sequence>
<reference evidence="2" key="1">
    <citation type="journal article" date="2017" name="Nat. Ecol. Evol.">
        <title>Genome expansion and lineage-specific genetic innovations in the forest pathogenic fungi Armillaria.</title>
        <authorList>
            <person name="Sipos G."/>
            <person name="Prasanna A.N."/>
            <person name="Walter M.C."/>
            <person name="O'Connor E."/>
            <person name="Balint B."/>
            <person name="Krizsan K."/>
            <person name="Kiss B."/>
            <person name="Hess J."/>
            <person name="Varga T."/>
            <person name="Slot J."/>
            <person name="Riley R."/>
            <person name="Boka B."/>
            <person name="Rigling D."/>
            <person name="Barry K."/>
            <person name="Lee J."/>
            <person name="Mihaltcheva S."/>
            <person name="LaButti K."/>
            <person name="Lipzen A."/>
            <person name="Waldron R."/>
            <person name="Moloney N.M."/>
            <person name="Sperisen C."/>
            <person name="Kredics L."/>
            <person name="Vagvoelgyi C."/>
            <person name="Patrignani A."/>
            <person name="Fitzpatrick D."/>
            <person name="Nagy I."/>
            <person name="Doyle S."/>
            <person name="Anderson J.B."/>
            <person name="Grigoriev I.V."/>
            <person name="Gueldener U."/>
            <person name="Muensterkoetter M."/>
            <person name="Nagy L.G."/>
        </authorList>
    </citation>
    <scope>NUCLEOTIDE SEQUENCE [LARGE SCALE GENOMIC DNA]</scope>
    <source>
        <strain evidence="2">28-4</strain>
    </source>
</reference>